<keyword evidence="3" id="KW-1185">Reference proteome</keyword>
<protein>
    <submittedName>
        <fullName evidence="2">(diamondback moth) hypothetical protein</fullName>
    </submittedName>
</protein>
<dbReference type="GO" id="GO:0005813">
    <property type="term" value="C:centrosome"/>
    <property type="evidence" value="ECO:0007669"/>
    <property type="project" value="TreeGrafter"/>
</dbReference>
<gene>
    <name evidence="2" type="ORF">PLXY2_LOCUS14575</name>
</gene>
<dbReference type="GO" id="GO:0000724">
    <property type="term" value="P:double-strand break repair via homologous recombination"/>
    <property type="evidence" value="ECO:0007669"/>
    <property type="project" value="InterPro"/>
</dbReference>
<feature type="domain" description="ZFYVE26-like TPR repeats" evidence="1">
    <location>
        <begin position="536"/>
        <end position="663"/>
    </location>
</feature>
<dbReference type="GO" id="GO:0000281">
    <property type="term" value="P:mitotic cytokinesis"/>
    <property type="evidence" value="ECO:0007669"/>
    <property type="project" value="InterPro"/>
</dbReference>
<dbReference type="PANTHER" id="PTHR46591:SF1">
    <property type="entry name" value="ZINC FINGER FYVE DOMAIN-CONTAINING PROTEIN 26"/>
    <property type="match status" value="1"/>
</dbReference>
<dbReference type="GO" id="GO:0032266">
    <property type="term" value="F:phosphatidylinositol-3-phosphate binding"/>
    <property type="evidence" value="ECO:0007669"/>
    <property type="project" value="InterPro"/>
</dbReference>
<dbReference type="InterPro" id="IPR057946">
    <property type="entry name" value="TPR_ZFYVE26"/>
</dbReference>
<dbReference type="Pfam" id="PF25569">
    <property type="entry name" value="TPR_ZFYVE26"/>
    <property type="match status" value="1"/>
</dbReference>
<reference evidence="2" key="1">
    <citation type="submission" date="2020-11" db="EMBL/GenBank/DDBJ databases">
        <authorList>
            <person name="Whiteford S."/>
        </authorList>
    </citation>
    <scope>NUCLEOTIDE SEQUENCE</scope>
</reference>
<name>A0A8S4G8X9_PLUXY</name>
<comment type="caution">
    <text evidence="2">The sequence shown here is derived from an EMBL/GenBank/DDBJ whole genome shotgun (WGS) entry which is preliminary data.</text>
</comment>
<evidence type="ECO:0000259" key="1">
    <source>
        <dbReference type="Pfam" id="PF25569"/>
    </source>
</evidence>
<dbReference type="EMBL" id="CAJHNJ030000135">
    <property type="protein sequence ID" value="CAG9136324.1"/>
    <property type="molecule type" value="Genomic_DNA"/>
</dbReference>
<dbReference type="GO" id="GO:0005765">
    <property type="term" value="C:lysosomal membrane"/>
    <property type="evidence" value="ECO:0007669"/>
    <property type="project" value="TreeGrafter"/>
</dbReference>
<proteinExistence type="predicted"/>
<sequence>MATKAGLGRGGLLAAWGKAALRAGCYRLARDKFALCFKNVSISRDVINAHYAARPLFVYCVKDLLWSSLPSIATKAGLGRGGVLAAWGKAALRAGCYRLARDKFALCFKNTPQLNLCAEVTEECEYGREASEVSSPFVNRRLHSLRYSERSTSGSSQQSDGRQRASPPLLSEIVALLEDMNYPVNQHLLARADTIKSTNEKLTTMNTGKKKITLTEPALNIMHTLASVKKIKQGDYSDFQTATVQPKKSLAQGLLRRNNNHPEPKVDHQNKKLDPFFYKECVYYLSNYGSHVANIAFYMKHSSLAEVLKYCYDNLVDRETFTDSVYMECLKKDKVNELMKVMSDMDASLETWGEYITHICRTLETSGRLDALYGVQCASHQHARAAATCARAYARPVPRGAPFQALLARNHRLASALHHLSHCVPTTNKSSESKSFHLFLDKATIDKHMTTISRQIELAKFLAACEANNRLPEKLVNEVIPLPIEEPKSKDIRPLTLFGSNTDRIRLVAIVLVAGQSVEEGFGLAFRIITENKLDSMSVYTHVARYLVHADRFTDVKQLARCIRASKETAANLMSDQVLETGVSAVVARCDARGQLHDEQAEILIEDVHSISIKISCYLVCRILTTAYILAARHDRGNDLRRVLHEAERLGHDQIRSACLKRLTTKNVNL</sequence>
<dbReference type="AlphaFoldDB" id="A0A8S4G8X9"/>
<organism evidence="2 3">
    <name type="scientific">Plutella xylostella</name>
    <name type="common">Diamondback moth</name>
    <name type="synonym">Plutella maculipennis</name>
    <dbReference type="NCBI Taxonomy" id="51655"/>
    <lineage>
        <taxon>Eukaryota</taxon>
        <taxon>Metazoa</taxon>
        <taxon>Ecdysozoa</taxon>
        <taxon>Arthropoda</taxon>
        <taxon>Hexapoda</taxon>
        <taxon>Insecta</taxon>
        <taxon>Pterygota</taxon>
        <taxon>Neoptera</taxon>
        <taxon>Endopterygota</taxon>
        <taxon>Lepidoptera</taxon>
        <taxon>Glossata</taxon>
        <taxon>Ditrysia</taxon>
        <taxon>Yponomeutoidea</taxon>
        <taxon>Plutellidae</taxon>
        <taxon>Plutella</taxon>
    </lineage>
</organism>
<dbReference type="PANTHER" id="PTHR46591">
    <property type="entry name" value="ZINC FINGER FYVE DOMAIN-CONTAINING PROTEIN 26"/>
    <property type="match status" value="1"/>
</dbReference>
<evidence type="ECO:0000313" key="3">
    <source>
        <dbReference type="Proteomes" id="UP000653454"/>
    </source>
</evidence>
<dbReference type="GO" id="GO:0030496">
    <property type="term" value="C:midbody"/>
    <property type="evidence" value="ECO:0007669"/>
    <property type="project" value="TreeGrafter"/>
</dbReference>
<evidence type="ECO:0000313" key="2">
    <source>
        <dbReference type="EMBL" id="CAG9136324.1"/>
    </source>
</evidence>
<accession>A0A8S4G8X9</accession>
<dbReference type="InterPro" id="IPR028730">
    <property type="entry name" value="ZFYVE26"/>
</dbReference>
<dbReference type="GO" id="GO:0032465">
    <property type="term" value="P:regulation of cytokinesis"/>
    <property type="evidence" value="ECO:0007669"/>
    <property type="project" value="TreeGrafter"/>
</dbReference>
<dbReference type="Proteomes" id="UP000653454">
    <property type="component" value="Unassembled WGS sequence"/>
</dbReference>